<dbReference type="RefSeq" id="WP_190266154.1">
    <property type="nucleotide sequence ID" value="NZ_BAABAD010000003.1"/>
</dbReference>
<dbReference type="Pfam" id="PF02148">
    <property type="entry name" value="zf-UBP"/>
    <property type="match status" value="1"/>
</dbReference>
<dbReference type="Gene3D" id="3.30.40.10">
    <property type="entry name" value="Zinc/RING finger domain, C3HC4 (zinc finger)"/>
    <property type="match status" value="1"/>
</dbReference>
<dbReference type="EMBL" id="JACWMS010000001">
    <property type="protein sequence ID" value="MBD1319306.1"/>
    <property type="molecule type" value="Genomic_DNA"/>
</dbReference>
<reference evidence="3 4" key="1">
    <citation type="submission" date="2020-09" db="EMBL/GenBank/DDBJ databases">
        <title>Novel species in genus Gordonia.</title>
        <authorList>
            <person name="Zhang G."/>
        </authorList>
    </citation>
    <scope>NUCLEOTIDE SEQUENCE [LARGE SCALE GENOMIC DNA]</scope>
    <source>
        <strain evidence="3 4">ON-33</strain>
    </source>
</reference>
<proteinExistence type="predicted"/>
<sequence>MTSASIDPDVPPSGPGCVECTSDGSWWVHLRRCAQCGHIGCCDDSLHRHARRHAEATGHRVIQSYEPGEEWFWDFTTEELFAGPALAAPTEHPASQGVPGPRERLPEDWRAELRSRES</sequence>
<comment type="caution">
    <text evidence="3">The sequence shown here is derived from an EMBL/GenBank/DDBJ whole genome shotgun (WGS) entry which is preliminary data.</text>
</comment>
<dbReference type="InterPro" id="IPR013083">
    <property type="entry name" value="Znf_RING/FYVE/PHD"/>
</dbReference>
<evidence type="ECO:0000313" key="3">
    <source>
        <dbReference type="EMBL" id="MBD1319306.1"/>
    </source>
</evidence>
<keyword evidence="4" id="KW-1185">Reference proteome</keyword>
<name>A0ABR7W9S9_9ACTN</name>
<evidence type="ECO:0000259" key="2">
    <source>
        <dbReference type="PROSITE" id="PS50271"/>
    </source>
</evidence>
<feature type="region of interest" description="Disordered" evidence="1">
    <location>
        <begin position="83"/>
        <end position="118"/>
    </location>
</feature>
<feature type="compositionally biased region" description="Basic and acidic residues" evidence="1">
    <location>
        <begin position="101"/>
        <end position="118"/>
    </location>
</feature>
<evidence type="ECO:0000256" key="1">
    <source>
        <dbReference type="SAM" id="MobiDB-lite"/>
    </source>
</evidence>
<dbReference type="InterPro" id="IPR001607">
    <property type="entry name" value="Znf_UBP"/>
</dbReference>
<dbReference type="Proteomes" id="UP000602395">
    <property type="component" value="Unassembled WGS sequence"/>
</dbReference>
<feature type="domain" description="UBP-type" evidence="2">
    <location>
        <begin position="1"/>
        <end position="100"/>
    </location>
</feature>
<protein>
    <submittedName>
        <fullName evidence="3">UBP-type zinc finger domain-containing protein</fullName>
    </submittedName>
</protein>
<organism evidence="3 4">
    <name type="scientific">Gordonia hankookensis</name>
    <dbReference type="NCBI Taxonomy" id="589403"/>
    <lineage>
        <taxon>Bacteria</taxon>
        <taxon>Bacillati</taxon>
        <taxon>Actinomycetota</taxon>
        <taxon>Actinomycetes</taxon>
        <taxon>Mycobacteriales</taxon>
        <taxon>Gordoniaceae</taxon>
        <taxon>Gordonia</taxon>
    </lineage>
</organism>
<dbReference type="PROSITE" id="PS50271">
    <property type="entry name" value="ZF_UBP"/>
    <property type="match status" value="1"/>
</dbReference>
<evidence type="ECO:0000313" key="4">
    <source>
        <dbReference type="Proteomes" id="UP000602395"/>
    </source>
</evidence>
<gene>
    <name evidence="3" type="ORF">IDF66_06895</name>
</gene>
<dbReference type="SUPFAM" id="SSF57850">
    <property type="entry name" value="RING/U-box"/>
    <property type="match status" value="1"/>
</dbReference>
<accession>A0ABR7W9S9</accession>